<reference evidence="8 9" key="1">
    <citation type="submission" date="2015-09" db="EMBL/GenBank/DDBJ databases">
        <authorList>
            <consortium name="Pathogen Informatics"/>
        </authorList>
    </citation>
    <scope>NUCLEOTIDE SEQUENCE [LARGE SCALE GENOMIC DNA]</scope>
    <source>
        <strain evidence="8 9">2789STDY5608850</strain>
    </source>
</reference>
<keyword evidence="6 8" id="KW-0560">Oxidoreductase</keyword>
<dbReference type="PROSITE" id="PS51330">
    <property type="entry name" value="DHFR_2"/>
    <property type="match status" value="1"/>
</dbReference>
<name>A0A174MML0_9FIRM</name>
<comment type="pathway">
    <text evidence="1">Cofactor biosynthesis; tetrahydrofolate biosynthesis; 5,6,7,8-tetrahydrofolate from 7,8-dihydrofolate: step 1/1.</text>
</comment>
<dbReference type="PANTHER" id="PTHR48069">
    <property type="entry name" value="DIHYDROFOLATE REDUCTASE"/>
    <property type="match status" value="1"/>
</dbReference>
<dbReference type="RefSeq" id="WP_055660409.1">
    <property type="nucleotide sequence ID" value="NZ_CABIXC010000027.1"/>
</dbReference>
<dbReference type="Pfam" id="PF00186">
    <property type="entry name" value="DHFR_1"/>
    <property type="match status" value="1"/>
</dbReference>
<sequence>MKIIVAVDRDWGIGRDGGLLTHLPEDMKFFRTATKNKVVVMGRKTLESFPEGKPLKNRVNILLTGNHNYCPEGTVICHSVEDVLEAVRGYDPEDVYIIGGQSVYEQFLPYCETAYVTYMNAELSPDTYFINLDEKEDWEITQVSEEKVYESLHFEFRTYKKKEKI</sequence>
<keyword evidence="5" id="KW-0521">NADP</keyword>
<evidence type="ECO:0000256" key="1">
    <source>
        <dbReference type="ARBA" id="ARBA00004903"/>
    </source>
</evidence>
<dbReference type="InterPro" id="IPR024072">
    <property type="entry name" value="DHFR-like_dom_sf"/>
</dbReference>
<dbReference type="UniPathway" id="UPA00077">
    <property type="reaction ID" value="UER00158"/>
</dbReference>
<dbReference type="GO" id="GO:0005829">
    <property type="term" value="C:cytosol"/>
    <property type="evidence" value="ECO:0007669"/>
    <property type="project" value="TreeGrafter"/>
</dbReference>
<comment type="similarity">
    <text evidence="2">Belongs to the dihydrofolate reductase family.</text>
</comment>
<dbReference type="GO" id="GO:0046655">
    <property type="term" value="P:folic acid metabolic process"/>
    <property type="evidence" value="ECO:0007669"/>
    <property type="project" value="TreeGrafter"/>
</dbReference>
<dbReference type="GO" id="GO:0006730">
    <property type="term" value="P:one-carbon metabolic process"/>
    <property type="evidence" value="ECO:0007669"/>
    <property type="project" value="UniProtKB-KW"/>
</dbReference>
<dbReference type="PANTHER" id="PTHR48069:SF3">
    <property type="entry name" value="DIHYDROFOLATE REDUCTASE"/>
    <property type="match status" value="1"/>
</dbReference>
<dbReference type="GO" id="GO:0004146">
    <property type="term" value="F:dihydrofolate reductase activity"/>
    <property type="evidence" value="ECO:0007669"/>
    <property type="project" value="UniProtKB-EC"/>
</dbReference>
<dbReference type="Proteomes" id="UP000095651">
    <property type="component" value="Unassembled WGS sequence"/>
</dbReference>
<dbReference type="PRINTS" id="PR00070">
    <property type="entry name" value="DHFR"/>
</dbReference>
<gene>
    <name evidence="8" type="primary">dfrA</name>
    <name evidence="8" type="ORF">ERS852407_05754</name>
</gene>
<keyword evidence="4" id="KW-0554">One-carbon metabolism</keyword>
<organism evidence="8 9">
    <name type="scientific">Hungatella hathewayi</name>
    <dbReference type="NCBI Taxonomy" id="154046"/>
    <lineage>
        <taxon>Bacteria</taxon>
        <taxon>Bacillati</taxon>
        <taxon>Bacillota</taxon>
        <taxon>Clostridia</taxon>
        <taxon>Lachnospirales</taxon>
        <taxon>Lachnospiraceae</taxon>
        <taxon>Hungatella</taxon>
    </lineage>
</organism>
<dbReference type="EMBL" id="CYZE01000027">
    <property type="protein sequence ID" value="CUP37582.1"/>
    <property type="molecule type" value="Genomic_DNA"/>
</dbReference>
<evidence type="ECO:0000313" key="8">
    <source>
        <dbReference type="EMBL" id="CUP37582.1"/>
    </source>
</evidence>
<evidence type="ECO:0000313" key="9">
    <source>
        <dbReference type="Proteomes" id="UP000095651"/>
    </source>
</evidence>
<evidence type="ECO:0000256" key="6">
    <source>
        <dbReference type="ARBA" id="ARBA00023002"/>
    </source>
</evidence>
<evidence type="ECO:0000256" key="3">
    <source>
        <dbReference type="ARBA" id="ARBA00012856"/>
    </source>
</evidence>
<dbReference type="InterPro" id="IPR012259">
    <property type="entry name" value="DHFR"/>
</dbReference>
<dbReference type="EC" id="1.5.1.3" evidence="3"/>
<dbReference type="AlphaFoldDB" id="A0A174MML0"/>
<evidence type="ECO:0000256" key="4">
    <source>
        <dbReference type="ARBA" id="ARBA00022563"/>
    </source>
</evidence>
<dbReference type="GO" id="GO:0046654">
    <property type="term" value="P:tetrahydrofolate biosynthetic process"/>
    <property type="evidence" value="ECO:0007669"/>
    <property type="project" value="UniProtKB-UniPathway"/>
</dbReference>
<accession>A0A174MML0</accession>
<dbReference type="Gene3D" id="3.40.430.10">
    <property type="entry name" value="Dihydrofolate Reductase, subunit A"/>
    <property type="match status" value="1"/>
</dbReference>
<feature type="domain" description="DHFR" evidence="7">
    <location>
        <begin position="1"/>
        <end position="161"/>
    </location>
</feature>
<evidence type="ECO:0000259" key="7">
    <source>
        <dbReference type="PROSITE" id="PS51330"/>
    </source>
</evidence>
<dbReference type="GO" id="GO:0046452">
    <property type="term" value="P:dihydrofolate metabolic process"/>
    <property type="evidence" value="ECO:0007669"/>
    <property type="project" value="TreeGrafter"/>
</dbReference>
<dbReference type="SUPFAM" id="SSF53597">
    <property type="entry name" value="Dihydrofolate reductase-like"/>
    <property type="match status" value="1"/>
</dbReference>
<dbReference type="InterPro" id="IPR001796">
    <property type="entry name" value="DHFR_dom"/>
</dbReference>
<evidence type="ECO:0000256" key="2">
    <source>
        <dbReference type="ARBA" id="ARBA00009539"/>
    </source>
</evidence>
<protein>
    <recommendedName>
        <fullName evidence="3">dihydrofolate reductase</fullName>
        <ecNumber evidence="3">1.5.1.3</ecNumber>
    </recommendedName>
</protein>
<proteinExistence type="inferred from homology"/>
<dbReference type="GO" id="GO:0050661">
    <property type="term" value="F:NADP binding"/>
    <property type="evidence" value="ECO:0007669"/>
    <property type="project" value="InterPro"/>
</dbReference>
<evidence type="ECO:0000256" key="5">
    <source>
        <dbReference type="ARBA" id="ARBA00022857"/>
    </source>
</evidence>
<dbReference type="CDD" id="cd00209">
    <property type="entry name" value="DHFR"/>
    <property type="match status" value="1"/>
</dbReference>